<dbReference type="VEuPathDB" id="VectorBase:GAUT043524"/>
<protein>
    <submittedName>
        <fullName evidence="1">Uncharacterized protein</fullName>
    </submittedName>
</protein>
<evidence type="ECO:0000313" key="2">
    <source>
        <dbReference type="Proteomes" id="UP000078200"/>
    </source>
</evidence>
<dbReference type="GO" id="GO:0016279">
    <property type="term" value="F:protein-lysine N-methyltransferase activity"/>
    <property type="evidence" value="ECO:0007669"/>
    <property type="project" value="TreeGrafter"/>
</dbReference>
<name>A0A1A9VPL0_GLOAU</name>
<keyword evidence="2" id="KW-1185">Reference proteome</keyword>
<dbReference type="PANTHER" id="PTHR12843">
    <property type="entry name" value="PROTEIN-LYSINE N-METHYLTRANSFERASE METTL10"/>
    <property type="match status" value="1"/>
</dbReference>
<proteinExistence type="predicted"/>
<evidence type="ECO:0000313" key="1">
    <source>
        <dbReference type="EnsemblMetazoa" id="GAUT043524-PA"/>
    </source>
</evidence>
<dbReference type="Proteomes" id="UP000078200">
    <property type="component" value="Unassembled WGS sequence"/>
</dbReference>
<organism evidence="1 2">
    <name type="scientific">Glossina austeni</name>
    <name type="common">Savannah tsetse fly</name>
    <dbReference type="NCBI Taxonomy" id="7395"/>
    <lineage>
        <taxon>Eukaryota</taxon>
        <taxon>Metazoa</taxon>
        <taxon>Ecdysozoa</taxon>
        <taxon>Arthropoda</taxon>
        <taxon>Hexapoda</taxon>
        <taxon>Insecta</taxon>
        <taxon>Pterygota</taxon>
        <taxon>Neoptera</taxon>
        <taxon>Endopterygota</taxon>
        <taxon>Diptera</taxon>
        <taxon>Brachycera</taxon>
        <taxon>Muscomorpha</taxon>
        <taxon>Hippoboscoidea</taxon>
        <taxon>Glossinidae</taxon>
        <taxon>Glossina</taxon>
    </lineage>
</organism>
<accession>A0A1A9VPL0</accession>
<dbReference type="STRING" id="7395.A0A1A9VPL0"/>
<dbReference type="PANTHER" id="PTHR12843:SF5">
    <property type="entry name" value="EEF1A LYSINE METHYLTRANSFERASE 2"/>
    <property type="match status" value="1"/>
</dbReference>
<dbReference type="GO" id="GO:0005737">
    <property type="term" value="C:cytoplasm"/>
    <property type="evidence" value="ECO:0007669"/>
    <property type="project" value="TreeGrafter"/>
</dbReference>
<sequence length="63" mass="7378">MSCTGIFIITSCNWTEEELINVFQNLFTKYYTIPTPSFKFGGKIGNLLFNCIHYLNHIRNEKL</sequence>
<dbReference type="EnsemblMetazoa" id="GAUT043524-RA">
    <property type="protein sequence ID" value="GAUT043524-PA"/>
    <property type="gene ID" value="GAUT043524"/>
</dbReference>
<dbReference type="AlphaFoldDB" id="A0A1A9VPL0"/>
<reference evidence="1" key="1">
    <citation type="submission" date="2020-05" db="UniProtKB">
        <authorList>
            <consortium name="EnsemblMetazoa"/>
        </authorList>
    </citation>
    <scope>IDENTIFICATION</scope>
    <source>
        <strain evidence="1">TTRI</strain>
    </source>
</reference>